<dbReference type="AlphaFoldDB" id="X1A3U6"/>
<sequence>MEKKKRKKFIGRGFIKIPLEVYEDNDNYIFTIIRGSHGTKGELSYTFPLPNPK</sequence>
<reference evidence="1" key="1">
    <citation type="journal article" date="2014" name="Front. Microbiol.">
        <title>High frequency of phylogenetically diverse reductive dehalogenase-homologous genes in deep subseafloor sedimentary metagenomes.</title>
        <authorList>
            <person name="Kawai M."/>
            <person name="Futagami T."/>
            <person name="Toyoda A."/>
            <person name="Takaki Y."/>
            <person name="Nishi S."/>
            <person name="Hori S."/>
            <person name="Arai W."/>
            <person name="Tsubouchi T."/>
            <person name="Morono Y."/>
            <person name="Uchiyama I."/>
            <person name="Ito T."/>
            <person name="Fujiyama A."/>
            <person name="Inagaki F."/>
            <person name="Takami H."/>
        </authorList>
    </citation>
    <scope>NUCLEOTIDE SEQUENCE</scope>
    <source>
        <strain evidence="1">Expedition CK06-06</strain>
    </source>
</reference>
<name>X1A3U6_9ZZZZ</name>
<comment type="caution">
    <text evidence="1">The sequence shown here is derived from an EMBL/GenBank/DDBJ whole genome shotgun (WGS) entry which is preliminary data.</text>
</comment>
<gene>
    <name evidence="1" type="ORF">S01H4_13367</name>
</gene>
<organism evidence="1">
    <name type="scientific">marine sediment metagenome</name>
    <dbReference type="NCBI Taxonomy" id="412755"/>
    <lineage>
        <taxon>unclassified sequences</taxon>
        <taxon>metagenomes</taxon>
        <taxon>ecological metagenomes</taxon>
    </lineage>
</organism>
<protein>
    <submittedName>
        <fullName evidence="1">Uncharacterized protein</fullName>
    </submittedName>
</protein>
<evidence type="ECO:0000313" key="1">
    <source>
        <dbReference type="EMBL" id="GAG54896.1"/>
    </source>
</evidence>
<proteinExistence type="predicted"/>
<accession>X1A3U6</accession>
<dbReference type="EMBL" id="BART01005893">
    <property type="protein sequence ID" value="GAG54896.1"/>
    <property type="molecule type" value="Genomic_DNA"/>
</dbReference>